<feature type="region of interest" description="Disordered" evidence="2">
    <location>
        <begin position="206"/>
        <end position="230"/>
    </location>
</feature>
<keyword evidence="1" id="KW-0175">Coiled coil</keyword>
<accession>A0A8T0EVR2</accession>
<organism evidence="3 4">
    <name type="scientific">Argiope bruennichi</name>
    <name type="common">Wasp spider</name>
    <name type="synonym">Aranea bruennichi</name>
    <dbReference type="NCBI Taxonomy" id="94029"/>
    <lineage>
        <taxon>Eukaryota</taxon>
        <taxon>Metazoa</taxon>
        <taxon>Ecdysozoa</taxon>
        <taxon>Arthropoda</taxon>
        <taxon>Chelicerata</taxon>
        <taxon>Arachnida</taxon>
        <taxon>Araneae</taxon>
        <taxon>Araneomorphae</taxon>
        <taxon>Entelegynae</taxon>
        <taxon>Araneoidea</taxon>
        <taxon>Araneidae</taxon>
        <taxon>Argiope</taxon>
    </lineage>
</organism>
<comment type="caution">
    <text evidence="3">The sequence shown here is derived from an EMBL/GenBank/DDBJ whole genome shotgun (WGS) entry which is preliminary data.</text>
</comment>
<evidence type="ECO:0000256" key="2">
    <source>
        <dbReference type="SAM" id="MobiDB-lite"/>
    </source>
</evidence>
<name>A0A8T0EVR2_ARGBR</name>
<sequence>MLNNKKSQAILQWFNSLTTKGDVNSLVQFSDGSHFLDIVVSLEEIIPRENNSTSTTICEGIASNEDNTSVEEGAEKEKTETSVSESENDGPFVNKEADIQKKYDVIRKFIDDFYHIESSSLISYDECQNGKELELAKVAVFLLTAMVQTLLCVENETVFNAALLEPEIQVNIHECMSYIFDNKDSEENQFKKAELHRILSRPASFKATPVRRRPSRSTSDPSDFSEDVKNFSKKRRERTSAVMYEDLQDSPLRNLLESPKIKYTTAMFRKDSELTKLRNAFLNEENKVMDLTAEKRTLNEELEKRNKEIEFYKKELESQREAFCEKEEQERLKTEELKDKEMEEKRLKKRLEAQEEEIKQLLQNIETLQMKVEEAEKKQKQDKTASLIKENSDLKDKIGTLELDSERKVEEINALNEKIANLENDLNKYQQMYQEYSASNNKEELTAGSPNVPETLSAIIYTDELISKETLERKDQVLKEDVEEDRIKQILKLKTRNADLIKDIQDLKAELVIIKEKYVKIQQLVKKKDADAKKLLMVVAKIPGGLTKIREFKNRQRELGESRYQNFIRQSKEEITKKCEECEIAQKSIKDLSKELEEFKHILFRFQLNNHELKKMERNAKLENGELRKKIEELEQELWLERSSLSENTADRDIAIAHYMFKKKQELPKKSKDKELKIKRKEQKNSSELAKKISLNADDEQSTSNSLLASGSMHNRFFQTADEEDFLSESSLADIYNINILDDANGENRLEELRRRNTLCPPHLQSSYPLEIQDMTPSEKKYYVPKETSFNPGRNQEDIVPPKNSRDLEADYEDADDSNTFPMKKRKVAETMSKPVPVPVSKTSSSVAKAKSSTPLKQGLFVSNFFEEDEVAVTAVRYMKMLEEFFLPQLDEMDVGCVWFQQDGATARTAIRVLREHFSGRLISLKGDLQWPPRSPDMGSYDNVLWGVSHPIWALMTIFYGDRPRTLAELKDDISQEIANIRIAMLERVDRNFRNRVTQCIVKRGRHLFDTIFKTMSIW</sequence>
<evidence type="ECO:0000313" key="3">
    <source>
        <dbReference type="EMBL" id="KAF8782406.1"/>
    </source>
</evidence>
<feature type="region of interest" description="Disordered" evidence="2">
    <location>
        <begin position="61"/>
        <end position="91"/>
    </location>
</feature>
<feature type="region of interest" description="Disordered" evidence="2">
    <location>
        <begin position="679"/>
        <end position="705"/>
    </location>
</feature>
<reference evidence="3" key="1">
    <citation type="journal article" date="2020" name="bioRxiv">
        <title>Chromosome-level reference genome of the European wasp spider Argiope bruennichi: a resource for studies on range expansion and evolutionary adaptation.</title>
        <authorList>
            <person name="Sheffer M.M."/>
            <person name="Hoppe A."/>
            <person name="Krehenwinkel H."/>
            <person name="Uhl G."/>
            <person name="Kuss A.W."/>
            <person name="Jensen L."/>
            <person name="Jensen C."/>
            <person name="Gillespie R.G."/>
            <person name="Hoff K.J."/>
            <person name="Prost S."/>
        </authorList>
    </citation>
    <scope>NUCLEOTIDE SEQUENCE</scope>
</reference>
<evidence type="ECO:0000256" key="1">
    <source>
        <dbReference type="SAM" id="Coils"/>
    </source>
</evidence>
<dbReference type="EMBL" id="JABXBU010001863">
    <property type="protein sequence ID" value="KAF8782406.1"/>
    <property type="molecule type" value="Genomic_DNA"/>
</dbReference>
<protein>
    <submittedName>
        <fullName evidence="3">Uncharacterized protein</fullName>
    </submittedName>
</protein>
<feature type="coiled-coil region" evidence="1">
    <location>
        <begin position="490"/>
        <end position="524"/>
    </location>
</feature>
<dbReference type="Gene3D" id="3.30.420.10">
    <property type="entry name" value="Ribonuclease H-like superfamily/Ribonuclease H"/>
    <property type="match status" value="1"/>
</dbReference>
<dbReference type="PANTHER" id="PTHR47326">
    <property type="entry name" value="TRANSPOSABLE ELEMENT TC3 TRANSPOSASE-LIKE PROTEIN"/>
    <property type="match status" value="1"/>
</dbReference>
<feature type="region of interest" description="Disordered" evidence="2">
    <location>
        <begin position="785"/>
        <end position="820"/>
    </location>
</feature>
<evidence type="ECO:0000313" key="4">
    <source>
        <dbReference type="Proteomes" id="UP000807504"/>
    </source>
</evidence>
<dbReference type="AlphaFoldDB" id="A0A8T0EVR2"/>
<proteinExistence type="predicted"/>
<keyword evidence="4" id="KW-1185">Reference proteome</keyword>
<dbReference type="PANTHER" id="PTHR47326:SF1">
    <property type="entry name" value="HTH PSQ-TYPE DOMAIN-CONTAINING PROTEIN"/>
    <property type="match status" value="1"/>
</dbReference>
<dbReference type="InterPro" id="IPR036397">
    <property type="entry name" value="RNaseH_sf"/>
</dbReference>
<reference evidence="3" key="2">
    <citation type="submission" date="2020-06" db="EMBL/GenBank/DDBJ databases">
        <authorList>
            <person name="Sheffer M."/>
        </authorList>
    </citation>
    <scope>NUCLEOTIDE SEQUENCE</scope>
</reference>
<dbReference type="Proteomes" id="UP000807504">
    <property type="component" value="Unassembled WGS sequence"/>
</dbReference>
<feature type="coiled-coil region" evidence="1">
    <location>
        <begin position="582"/>
        <end position="637"/>
    </location>
</feature>
<feature type="coiled-coil region" evidence="1">
    <location>
        <begin position="274"/>
        <end position="439"/>
    </location>
</feature>
<dbReference type="GO" id="GO:0003676">
    <property type="term" value="F:nucleic acid binding"/>
    <property type="evidence" value="ECO:0007669"/>
    <property type="project" value="InterPro"/>
</dbReference>
<gene>
    <name evidence="3" type="ORF">HNY73_012697</name>
</gene>